<keyword evidence="2" id="KW-1185">Reference proteome</keyword>
<accession>A0A7D9I7K7</accession>
<reference evidence="1" key="1">
    <citation type="submission" date="2020-04" db="EMBL/GenBank/DDBJ databases">
        <authorList>
            <person name="Alioto T."/>
            <person name="Alioto T."/>
            <person name="Gomez Garrido J."/>
        </authorList>
    </citation>
    <scope>NUCLEOTIDE SEQUENCE</scope>
    <source>
        <strain evidence="1">A484AB</strain>
    </source>
</reference>
<dbReference type="InterPro" id="IPR011037">
    <property type="entry name" value="Pyrv_Knase-like_insert_dom_sf"/>
</dbReference>
<name>A0A7D9I7K7_PARCT</name>
<dbReference type="Pfam" id="PF03476">
    <property type="entry name" value="MOSC_N"/>
    <property type="match status" value="1"/>
</dbReference>
<evidence type="ECO:0000313" key="2">
    <source>
        <dbReference type="Proteomes" id="UP001152795"/>
    </source>
</evidence>
<dbReference type="AlphaFoldDB" id="A0A7D9I7K7"/>
<organism evidence="1 2">
    <name type="scientific">Paramuricea clavata</name>
    <name type="common">Red gorgonian</name>
    <name type="synonym">Violescent sea-whip</name>
    <dbReference type="NCBI Taxonomy" id="317549"/>
    <lineage>
        <taxon>Eukaryota</taxon>
        <taxon>Metazoa</taxon>
        <taxon>Cnidaria</taxon>
        <taxon>Anthozoa</taxon>
        <taxon>Octocorallia</taxon>
        <taxon>Malacalcyonacea</taxon>
        <taxon>Plexauridae</taxon>
        <taxon>Paramuricea</taxon>
    </lineage>
</organism>
<dbReference type="SUPFAM" id="SSF141673">
    <property type="entry name" value="MOSC N-terminal domain-like"/>
    <property type="match status" value="1"/>
</dbReference>
<protein>
    <submittedName>
        <fullName evidence="1">Mitochondrial amidoxime reducing component 2-like</fullName>
    </submittedName>
</protein>
<sequence length="321" mass="36020">MNAELRTLSLVALGSSVVCGLGLGLAYSYFYRKKLGKRGAVKSLYIHPVKSCAGIKLERVEITKIGVLLDRSWALFNSKGILQTMRQLPRMALIKPSFEGTKYLCLDAPGMPTLKLDLDVDESKAKKSMLDIFGVHGEGFDCGDEVHKWFDEYLGKSGLRLFNGRSECLKRRELKDDAVWGNSVQPGDKMIYQCDAPVMLVSKESLDAVNEELENPVDIRAFRPNIFIEGCFSFEEDSWQSVQIGNVLLRKLRQNPRCTLTTVDMDAGVKRHDGEPFKTLKRIRVSKSDDPRHRQKPLFGNFFAVDISGTIHVGDEVTVLA</sequence>
<dbReference type="InterPro" id="IPR005303">
    <property type="entry name" value="MOCOS_middle"/>
</dbReference>
<dbReference type="Pfam" id="PF03473">
    <property type="entry name" value="MOSC"/>
    <property type="match status" value="1"/>
</dbReference>
<dbReference type="GO" id="GO:0030151">
    <property type="term" value="F:molybdenum ion binding"/>
    <property type="evidence" value="ECO:0007669"/>
    <property type="project" value="InterPro"/>
</dbReference>
<dbReference type="EMBL" id="CACRXK020003603">
    <property type="protein sequence ID" value="CAB3999503.1"/>
    <property type="molecule type" value="Genomic_DNA"/>
</dbReference>
<dbReference type="SUPFAM" id="SSF50800">
    <property type="entry name" value="PK beta-barrel domain-like"/>
    <property type="match status" value="1"/>
</dbReference>
<proteinExistence type="predicted"/>
<dbReference type="InterPro" id="IPR005302">
    <property type="entry name" value="MoCF_Sase_C"/>
</dbReference>
<dbReference type="PROSITE" id="PS51340">
    <property type="entry name" value="MOSC"/>
    <property type="match status" value="1"/>
</dbReference>
<dbReference type="GO" id="GO:0030170">
    <property type="term" value="F:pyridoxal phosphate binding"/>
    <property type="evidence" value="ECO:0007669"/>
    <property type="project" value="InterPro"/>
</dbReference>
<evidence type="ECO:0000313" key="1">
    <source>
        <dbReference type="EMBL" id="CAB3999503.1"/>
    </source>
</evidence>
<dbReference type="Proteomes" id="UP001152795">
    <property type="component" value="Unassembled WGS sequence"/>
</dbReference>
<comment type="caution">
    <text evidence="1">The sequence shown here is derived from an EMBL/GenBank/DDBJ whole genome shotgun (WGS) entry which is preliminary data.</text>
</comment>
<dbReference type="OrthoDB" id="17255at2759"/>
<dbReference type="PANTHER" id="PTHR14237">
    <property type="entry name" value="MOLYBDOPTERIN COFACTOR SULFURASE MOSC"/>
    <property type="match status" value="1"/>
</dbReference>
<dbReference type="PANTHER" id="PTHR14237:SF19">
    <property type="entry name" value="MITOCHONDRIAL AMIDOXIME REDUCING COMPONENT 1"/>
    <property type="match status" value="1"/>
</dbReference>
<gene>
    <name evidence="1" type="ORF">PACLA_8A042470</name>
</gene>
<dbReference type="GO" id="GO:0003824">
    <property type="term" value="F:catalytic activity"/>
    <property type="evidence" value="ECO:0007669"/>
    <property type="project" value="InterPro"/>
</dbReference>